<organism evidence="2 3">
    <name type="scientific">Agromyces terreus</name>
    <dbReference type="NCBI Taxonomy" id="424795"/>
    <lineage>
        <taxon>Bacteria</taxon>
        <taxon>Bacillati</taxon>
        <taxon>Actinomycetota</taxon>
        <taxon>Actinomycetes</taxon>
        <taxon>Micrococcales</taxon>
        <taxon>Microbacteriaceae</taxon>
        <taxon>Agromyces</taxon>
    </lineage>
</organism>
<dbReference type="Gene3D" id="2.40.30.10">
    <property type="entry name" value="Translation factors"/>
    <property type="match status" value="1"/>
</dbReference>
<dbReference type="Proteomes" id="UP001139722">
    <property type="component" value="Unassembled WGS sequence"/>
</dbReference>
<dbReference type="InterPro" id="IPR017938">
    <property type="entry name" value="Riboflavin_synthase-like_b-brl"/>
</dbReference>
<dbReference type="InterPro" id="IPR013113">
    <property type="entry name" value="SIP_FAD-bd"/>
</dbReference>
<dbReference type="PROSITE" id="PS51384">
    <property type="entry name" value="FAD_FR"/>
    <property type="match status" value="1"/>
</dbReference>
<dbReference type="OrthoDB" id="3291337at2"/>
<protein>
    <submittedName>
        <fullName evidence="2">NADPH-dependent ferric siderophore reductase</fullName>
    </submittedName>
</protein>
<dbReference type="InterPro" id="IPR039374">
    <property type="entry name" value="SIP_fam"/>
</dbReference>
<dbReference type="PANTHER" id="PTHR30157:SF0">
    <property type="entry name" value="NADPH-DEPENDENT FERRIC-CHELATE REDUCTASE"/>
    <property type="match status" value="1"/>
</dbReference>
<feature type="domain" description="FAD-binding FR-type" evidence="1">
    <location>
        <begin position="16"/>
        <end position="148"/>
    </location>
</feature>
<dbReference type="SUPFAM" id="SSF63380">
    <property type="entry name" value="Riboflavin synthase domain-like"/>
    <property type="match status" value="1"/>
</dbReference>
<dbReference type="Pfam" id="PF08021">
    <property type="entry name" value="FAD_binding_9"/>
    <property type="match status" value="1"/>
</dbReference>
<dbReference type="InterPro" id="IPR017927">
    <property type="entry name" value="FAD-bd_FR_type"/>
</dbReference>
<sequence>MLTSTAGVAPRVRPAYRNFRVEVARVERLSPTFTSITFTGDDLADFGTAGLDQRVKIVLPLESDGFASFPDGEQWYPMWRELPGERRNPFRTYTVRAVRPDAREVDVVFAGHGDGGPASAWASRARPGDEIVIIGPDEFGPARATGIDWRPGEVDTLLLAGDETAVPAICAILESLPADASGAAFLEVPTAGDRLEVRAPAGIRVTWLARGADHDAVSAAHGELLAPAVRDWVVRHLADLGVSRAGGDAAAAALAEAERADLPDTALWDVPEGQSLDGACYAWLAGEASVITGLRRFLVREAGLDRRQVAFMGYWRRGRAELE</sequence>
<gene>
    <name evidence="2" type="ORF">BJ978_002067</name>
</gene>
<dbReference type="AlphaFoldDB" id="A0A9X2H1D9"/>
<evidence type="ECO:0000313" key="2">
    <source>
        <dbReference type="EMBL" id="MCP2371391.1"/>
    </source>
</evidence>
<dbReference type="EMBL" id="JAMZDY010000001">
    <property type="protein sequence ID" value="MCP2371391.1"/>
    <property type="molecule type" value="Genomic_DNA"/>
</dbReference>
<dbReference type="Pfam" id="PF04954">
    <property type="entry name" value="SIP"/>
    <property type="match status" value="1"/>
</dbReference>
<reference evidence="2" key="1">
    <citation type="submission" date="2022-06" db="EMBL/GenBank/DDBJ databases">
        <title>Sequencing the genomes of 1000 actinobacteria strains.</title>
        <authorList>
            <person name="Klenk H.-P."/>
        </authorList>
    </citation>
    <scope>NUCLEOTIDE SEQUENCE</scope>
    <source>
        <strain evidence="2">DSM 22016</strain>
    </source>
</reference>
<dbReference type="Gene3D" id="3.40.50.80">
    <property type="entry name" value="Nucleotide-binding domain of ferredoxin-NADP reductase (FNR) module"/>
    <property type="match status" value="1"/>
</dbReference>
<name>A0A9X2H1D9_9MICO</name>
<dbReference type="PANTHER" id="PTHR30157">
    <property type="entry name" value="FERRIC REDUCTASE, NADPH-DEPENDENT"/>
    <property type="match status" value="1"/>
</dbReference>
<comment type="caution">
    <text evidence="2">The sequence shown here is derived from an EMBL/GenBank/DDBJ whole genome shotgun (WGS) entry which is preliminary data.</text>
</comment>
<dbReference type="GO" id="GO:0016491">
    <property type="term" value="F:oxidoreductase activity"/>
    <property type="evidence" value="ECO:0007669"/>
    <property type="project" value="InterPro"/>
</dbReference>
<evidence type="ECO:0000313" key="3">
    <source>
        <dbReference type="Proteomes" id="UP001139722"/>
    </source>
</evidence>
<dbReference type="InterPro" id="IPR007037">
    <property type="entry name" value="SIP_rossman_dom"/>
</dbReference>
<dbReference type="RefSeq" id="WP_156999376.1">
    <property type="nucleotide sequence ID" value="NZ_JAMZDY010000001.1"/>
</dbReference>
<evidence type="ECO:0000259" key="1">
    <source>
        <dbReference type="PROSITE" id="PS51384"/>
    </source>
</evidence>
<keyword evidence="3" id="KW-1185">Reference proteome</keyword>
<accession>A0A9X2H1D9</accession>
<dbReference type="CDD" id="cd06193">
    <property type="entry name" value="siderophore_interacting"/>
    <property type="match status" value="1"/>
</dbReference>
<dbReference type="InterPro" id="IPR039261">
    <property type="entry name" value="FNR_nucleotide-bd"/>
</dbReference>
<proteinExistence type="predicted"/>